<dbReference type="NCBIfam" id="TIGR00374">
    <property type="entry name" value="flippase-like domain"/>
    <property type="match status" value="1"/>
</dbReference>
<evidence type="ECO:0000256" key="4">
    <source>
        <dbReference type="ARBA" id="ARBA00022989"/>
    </source>
</evidence>
<keyword evidence="2" id="KW-1003">Cell membrane</keyword>
<feature type="transmembrane region" description="Helical" evidence="6">
    <location>
        <begin position="41"/>
        <end position="61"/>
    </location>
</feature>
<evidence type="ECO:0000313" key="8">
    <source>
        <dbReference type="Proteomes" id="UP000316238"/>
    </source>
</evidence>
<keyword evidence="4 6" id="KW-1133">Transmembrane helix</keyword>
<evidence type="ECO:0000256" key="1">
    <source>
        <dbReference type="ARBA" id="ARBA00004651"/>
    </source>
</evidence>
<reference evidence="7" key="1">
    <citation type="submission" date="2017-07" db="EMBL/GenBank/DDBJ databases">
        <title>The cable genome - Insights into the physiology and evolution of filamentous bacteria capable of sulfide oxidation via long distance electron transfer.</title>
        <authorList>
            <person name="Thorup C."/>
            <person name="Bjerg J.T."/>
            <person name="Schreiber L."/>
            <person name="Nielsen L.P."/>
            <person name="Kjeldsen K.U."/>
            <person name="Boesen T."/>
            <person name="Boggild A."/>
            <person name="Meysman F."/>
            <person name="Geelhoed J."/>
            <person name="Schramm A."/>
        </authorList>
    </citation>
    <scope>NUCLEOTIDE SEQUENCE [LARGE SCALE GENOMIC DNA]</scope>
    <source>
        <strain evidence="7">GS</strain>
    </source>
</reference>
<dbReference type="AlphaFoldDB" id="A0A521G147"/>
<protein>
    <recommendedName>
        <fullName evidence="9">Lysylphosphatidylglycerol synthase TM region</fullName>
    </recommendedName>
</protein>
<organism evidence="7 8">
    <name type="scientific">Candidatus Electronema aureum</name>
    <dbReference type="NCBI Taxonomy" id="2005002"/>
    <lineage>
        <taxon>Bacteria</taxon>
        <taxon>Pseudomonadati</taxon>
        <taxon>Thermodesulfobacteriota</taxon>
        <taxon>Desulfobulbia</taxon>
        <taxon>Desulfobulbales</taxon>
        <taxon>Desulfobulbaceae</taxon>
        <taxon>Candidatus Electronema</taxon>
    </lineage>
</organism>
<feature type="transmembrane region" description="Helical" evidence="6">
    <location>
        <begin position="232"/>
        <end position="255"/>
    </location>
</feature>
<evidence type="ECO:0000256" key="3">
    <source>
        <dbReference type="ARBA" id="ARBA00022692"/>
    </source>
</evidence>
<evidence type="ECO:0000256" key="6">
    <source>
        <dbReference type="SAM" id="Phobius"/>
    </source>
</evidence>
<feature type="transmembrane region" description="Helical" evidence="6">
    <location>
        <begin position="114"/>
        <end position="138"/>
    </location>
</feature>
<comment type="caution">
    <text evidence="7">The sequence shown here is derived from an EMBL/GenBank/DDBJ whole genome shotgun (WGS) entry which is preliminary data.</text>
</comment>
<sequence>MKKTLLTYGLKLSVAGLLLYFIFSHIHPGETAAALRAASPLYLLIAVAVQILCNTVASCRWRLIMERLGFHAPRLFYLRSYFKGLFFNQGLPSSIGGDGIRILDCSRIGSAKEAFFGVFIDRVVGLAGLLLLNIAALLMSHKLLPPQVEYPLLLILVALAIGLLMLFLLRKFAFFAQGKYLGFLGNLSERYFQVYSSPSAISLQLGLSIFIHLLSISAFFMNGLAVGLDFPLHVYLALVPPVVLLTILPVSLAGWGVREGAMVGFFMLVGADKTKVLAFSLLCGLTTLASSLPGLVIYLTQQGKPQVKEAEEISTQASE</sequence>
<dbReference type="PANTHER" id="PTHR40277:SF1">
    <property type="entry name" value="BLL5419 PROTEIN"/>
    <property type="match status" value="1"/>
</dbReference>
<evidence type="ECO:0000256" key="2">
    <source>
        <dbReference type="ARBA" id="ARBA00022475"/>
    </source>
</evidence>
<keyword evidence="3 6" id="KW-0812">Transmembrane</keyword>
<keyword evidence="8" id="KW-1185">Reference proteome</keyword>
<accession>A0A521G147</accession>
<name>A0A521G147_9BACT</name>
<dbReference type="InterPro" id="IPR022791">
    <property type="entry name" value="L-PG_synthase/AglD"/>
</dbReference>
<dbReference type="PANTHER" id="PTHR40277">
    <property type="entry name" value="BLL5419 PROTEIN"/>
    <property type="match status" value="1"/>
</dbReference>
<gene>
    <name evidence="7" type="ORF">CDV28_11824</name>
</gene>
<evidence type="ECO:0008006" key="9">
    <source>
        <dbReference type="Google" id="ProtNLM"/>
    </source>
</evidence>
<feature type="transmembrane region" description="Helical" evidence="6">
    <location>
        <begin position="276"/>
        <end position="299"/>
    </location>
</feature>
<proteinExistence type="predicted"/>
<feature type="transmembrane region" description="Helical" evidence="6">
    <location>
        <begin position="200"/>
        <end position="220"/>
    </location>
</feature>
<dbReference type="Pfam" id="PF03706">
    <property type="entry name" value="LPG_synthase_TM"/>
    <property type="match status" value="1"/>
</dbReference>
<feature type="transmembrane region" description="Helical" evidence="6">
    <location>
        <begin position="150"/>
        <end position="169"/>
    </location>
</feature>
<keyword evidence="5 6" id="KW-0472">Membrane</keyword>
<dbReference type="GO" id="GO:0005886">
    <property type="term" value="C:plasma membrane"/>
    <property type="evidence" value="ECO:0007669"/>
    <property type="project" value="UniProtKB-SubCell"/>
</dbReference>
<dbReference type="EMBL" id="NQJD01000018">
    <property type="protein sequence ID" value="TAA74750.1"/>
    <property type="molecule type" value="Genomic_DNA"/>
</dbReference>
<dbReference type="Proteomes" id="UP000316238">
    <property type="component" value="Unassembled WGS sequence"/>
</dbReference>
<evidence type="ECO:0000256" key="5">
    <source>
        <dbReference type="ARBA" id="ARBA00023136"/>
    </source>
</evidence>
<comment type="subcellular location">
    <subcellularLocation>
        <location evidence="1">Cell membrane</location>
        <topology evidence="1">Multi-pass membrane protein</topology>
    </subcellularLocation>
</comment>
<evidence type="ECO:0000313" key="7">
    <source>
        <dbReference type="EMBL" id="TAA74750.1"/>
    </source>
</evidence>